<dbReference type="InterPro" id="IPR036388">
    <property type="entry name" value="WH-like_DNA-bd_sf"/>
</dbReference>
<dbReference type="SUPFAM" id="SSF47781">
    <property type="entry name" value="RuvA domain 2-like"/>
    <property type="match status" value="1"/>
</dbReference>
<dbReference type="Gene3D" id="3.40.50.450">
    <property type="match status" value="1"/>
</dbReference>
<dbReference type="InterPro" id="IPR003488">
    <property type="entry name" value="DprA"/>
</dbReference>
<dbReference type="EMBL" id="FOUU01000002">
    <property type="protein sequence ID" value="SFM59857.1"/>
    <property type="molecule type" value="Genomic_DNA"/>
</dbReference>
<protein>
    <submittedName>
        <fullName evidence="4">DNA protecting protein DprA</fullName>
    </submittedName>
</protein>
<proteinExistence type="inferred from homology"/>
<organism evidence="4 5">
    <name type="scientific">Thermodesulforhabdus norvegica</name>
    <dbReference type="NCBI Taxonomy" id="39841"/>
    <lineage>
        <taxon>Bacteria</taxon>
        <taxon>Pseudomonadati</taxon>
        <taxon>Thermodesulfobacteriota</taxon>
        <taxon>Syntrophobacteria</taxon>
        <taxon>Syntrophobacterales</taxon>
        <taxon>Thermodesulforhabdaceae</taxon>
        <taxon>Thermodesulforhabdus</taxon>
    </lineage>
</organism>
<dbReference type="SUPFAM" id="SSF102405">
    <property type="entry name" value="MCP/YpsA-like"/>
    <property type="match status" value="1"/>
</dbReference>
<comment type="similarity">
    <text evidence="1">Belongs to the DprA/Smf family.</text>
</comment>
<reference evidence="4 5" key="1">
    <citation type="submission" date="2016-10" db="EMBL/GenBank/DDBJ databases">
        <authorList>
            <person name="de Groot N.N."/>
        </authorList>
    </citation>
    <scope>NUCLEOTIDE SEQUENCE [LARGE SCALE GENOMIC DNA]</scope>
    <source>
        <strain evidence="4 5">DSM 9990</strain>
    </source>
</reference>
<keyword evidence="5" id="KW-1185">Reference proteome</keyword>
<dbReference type="Pfam" id="PF17782">
    <property type="entry name" value="WHD_DprA"/>
    <property type="match status" value="1"/>
</dbReference>
<dbReference type="InterPro" id="IPR057666">
    <property type="entry name" value="DrpA_SLOG"/>
</dbReference>
<dbReference type="InterPro" id="IPR041614">
    <property type="entry name" value="DprA_WH"/>
</dbReference>
<gene>
    <name evidence="4" type="ORF">SAMN05660836_00776</name>
</gene>
<dbReference type="PANTHER" id="PTHR43022:SF1">
    <property type="entry name" value="PROTEIN SMF"/>
    <property type="match status" value="1"/>
</dbReference>
<evidence type="ECO:0000259" key="2">
    <source>
        <dbReference type="Pfam" id="PF02481"/>
    </source>
</evidence>
<evidence type="ECO:0000256" key="1">
    <source>
        <dbReference type="ARBA" id="ARBA00006525"/>
    </source>
</evidence>
<dbReference type="RefSeq" id="WP_093393631.1">
    <property type="nucleotide sequence ID" value="NZ_FOUU01000002.1"/>
</dbReference>
<accession>A0A1I4S5T2</accession>
<evidence type="ECO:0000313" key="5">
    <source>
        <dbReference type="Proteomes" id="UP000199611"/>
    </source>
</evidence>
<dbReference type="AlphaFoldDB" id="A0A1I4S5T2"/>
<dbReference type="NCBIfam" id="TIGR00732">
    <property type="entry name" value="dprA"/>
    <property type="match status" value="1"/>
</dbReference>
<dbReference type="Gene3D" id="1.10.10.10">
    <property type="entry name" value="Winged helix-like DNA-binding domain superfamily/Winged helix DNA-binding domain"/>
    <property type="match status" value="1"/>
</dbReference>
<dbReference type="InterPro" id="IPR010994">
    <property type="entry name" value="RuvA_2-like"/>
</dbReference>
<name>A0A1I4S5T2_9BACT</name>
<feature type="domain" description="DprA winged helix" evidence="3">
    <location>
        <begin position="314"/>
        <end position="366"/>
    </location>
</feature>
<dbReference type="Proteomes" id="UP000199611">
    <property type="component" value="Unassembled WGS sequence"/>
</dbReference>
<dbReference type="PANTHER" id="PTHR43022">
    <property type="entry name" value="PROTEIN SMF"/>
    <property type="match status" value="1"/>
</dbReference>
<dbReference type="GO" id="GO:0009294">
    <property type="term" value="P:DNA-mediated transformation"/>
    <property type="evidence" value="ECO:0007669"/>
    <property type="project" value="InterPro"/>
</dbReference>
<sequence>MVKGGIDRFKGYERRRAWLTLALTPGVGSRTLWKLYRRFGDPALIIKASAEELRGLSGVNWTVIQAILKKQTIRDVDDEITRLNALGIDFVCWEDENYPEPLRYIPDPPLYLFVSGGYQPEDALAVAIVGTRYPSPGGIAMAERLAMGLASAGVTVVSGLAVGIDGAAHRGALKAGGRTIAVLGCGIDVPYPRHHVELKNRITRSGAVISEYPLGTYPEKWRFPLRNRIVSGLALGVVVVEAGPRSGALITARLALEQGREVFAVPGNPGDYRSIGTNNLIKEGAVLVETVEDIFRELEILRPSGEVEKKGNDGDNELEQKILKMLEEEPRHVDVLCRMLNLQPQELLPVLTMLEMKGKVSRLAGNFFVRRR</sequence>
<dbReference type="STRING" id="39841.SAMN05660836_00776"/>
<evidence type="ECO:0000259" key="3">
    <source>
        <dbReference type="Pfam" id="PF17782"/>
    </source>
</evidence>
<dbReference type="OrthoDB" id="9785707at2"/>
<dbReference type="Pfam" id="PF02481">
    <property type="entry name" value="DNA_processg_A"/>
    <property type="match status" value="1"/>
</dbReference>
<evidence type="ECO:0000313" key="4">
    <source>
        <dbReference type="EMBL" id="SFM59857.1"/>
    </source>
</evidence>
<feature type="domain" description="Smf/DprA SLOG" evidence="2">
    <location>
        <begin position="90"/>
        <end position="298"/>
    </location>
</feature>